<dbReference type="EMBL" id="AAOH01000002">
    <property type="protein sequence ID" value="EAR29777.1"/>
    <property type="molecule type" value="Genomic_DNA"/>
</dbReference>
<dbReference type="InterPro" id="IPR005119">
    <property type="entry name" value="LysR_subst-bd"/>
</dbReference>
<reference evidence="6 7" key="1">
    <citation type="submission" date="2006-02" db="EMBL/GenBank/DDBJ databases">
        <authorList>
            <person name="Moran M.A."/>
            <person name="Kjelleberg S."/>
            <person name="Egan S."/>
            <person name="Saunders N."/>
            <person name="Thomas T."/>
            <person name="Ferriera S."/>
            <person name="Johnson J."/>
            <person name="Kravitz S."/>
            <person name="Halpern A."/>
            <person name="Remington K."/>
            <person name="Beeson K."/>
            <person name="Tran B."/>
            <person name="Rogers Y.-H."/>
            <person name="Friedman R."/>
            <person name="Venter J.C."/>
        </authorList>
    </citation>
    <scope>NUCLEOTIDE SEQUENCE [LARGE SCALE GENOMIC DNA]</scope>
    <source>
        <strain evidence="6 7">D2</strain>
    </source>
</reference>
<keyword evidence="7" id="KW-1185">Reference proteome</keyword>
<evidence type="ECO:0000259" key="5">
    <source>
        <dbReference type="PROSITE" id="PS50931"/>
    </source>
</evidence>
<dbReference type="GO" id="GO:0003700">
    <property type="term" value="F:DNA-binding transcription factor activity"/>
    <property type="evidence" value="ECO:0007669"/>
    <property type="project" value="InterPro"/>
</dbReference>
<dbReference type="CDD" id="cd08472">
    <property type="entry name" value="PBP2_CrgA_like_3"/>
    <property type="match status" value="1"/>
</dbReference>
<dbReference type="Gene3D" id="1.10.10.10">
    <property type="entry name" value="Winged helix-like DNA-binding domain superfamily/Winged helix DNA-binding domain"/>
    <property type="match status" value="1"/>
</dbReference>
<dbReference type="OrthoDB" id="9786526at2"/>
<evidence type="ECO:0000256" key="3">
    <source>
        <dbReference type="ARBA" id="ARBA00023125"/>
    </source>
</evidence>
<dbReference type="GO" id="GO:0006351">
    <property type="term" value="P:DNA-templated transcription"/>
    <property type="evidence" value="ECO:0007669"/>
    <property type="project" value="TreeGrafter"/>
</dbReference>
<dbReference type="Pfam" id="PF03466">
    <property type="entry name" value="LysR_substrate"/>
    <property type="match status" value="1"/>
</dbReference>
<evidence type="ECO:0000256" key="4">
    <source>
        <dbReference type="ARBA" id="ARBA00023163"/>
    </source>
</evidence>
<dbReference type="GO" id="GO:0043565">
    <property type="term" value="F:sequence-specific DNA binding"/>
    <property type="evidence" value="ECO:0007669"/>
    <property type="project" value="TreeGrafter"/>
</dbReference>
<dbReference type="PROSITE" id="PS50931">
    <property type="entry name" value="HTH_LYSR"/>
    <property type="match status" value="1"/>
</dbReference>
<evidence type="ECO:0000256" key="2">
    <source>
        <dbReference type="ARBA" id="ARBA00023015"/>
    </source>
</evidence>
<dbReference type="STRING" id="87626.PTD2_13194"/>
<dbReference type="InterPro" id="IPR036390">
    <property type="entry name" value="WH_DNA-bd_sf"/>
</dbReference>
<gene>
    <name evidence="6" type="ORF">PTD2_13194</name>
</gene>
<organism evidence="6 7">
    <name type="scientific">Pseudoalteromonas tunicata D2</name>
    <dbReference type="NCBI Taxonomy" id="87626"/>
    <lineage>
        <taxon>Bacteria</taxon>
        <taxon>Pseudomonadati</taxon>
        <taxon>Pseudomonadota</taxon>
        <taxon>Gammaproteobacteria</taxon>
        <taxon>Alteromonadales</taxon>
        <taxon>Pseudoalteromonadaceae</taxon>
        <taxon>Pseudoalteromonas</taxon>
    </lineage>
</organism>
<protein>
    <submittedName>
        <fullName evidence="6">Transcriptional regulator</fullName>
    </submittedName>
</protein>
<dbReference type="Proteomes" id="UP000006201">
    <property type="component" value="Unassembled WGS sequence"/>
</dbReference>
<proteinExistence type="inferred from homology"/>
<name>A4C723_9GAMM</name>
<keyword evidence="2" id="KW-0805">Transcription regulation</keyword>
<dbReference type="FunFam" id="1.10.10.10:FF:000001">
    <property type="entry name" value="LysR family transcriptional regulator"/>
    <property type="match status" value="1"/>
</dbReference>
<dbReference type="InterPro" id="IPR058163">
    <property type="entry name" value="LysR-type_TF_proteobact-type"/>
</dbReference>
<evidence type="ECO:0000256" key="1">
    <source>
        <dbReference type="ARBA" id="ARBA00009437"/>
    </source>
</evidence>
<dbReference type="RefSeq" id="WP_009837651.1">
    <property type="nucleotide sequence ID" value="NZ_AAOH01000002.1"/>
</dbReference>
<dbReference type="HOGENOM" id="CLU_039613_16_3_6"/>
<accession>A4C723</accession>
<comment type="similarity">
    <text evidence="1">Belongs to the LysR transcriptional regulatory family.</text>
</comment>
<dbReference type="Gene3D" id="3.40.190.290">
    <property type="match status" value="1"/>
</dbReference>
<dbReference type="eggNOG" id="COG0583">
    <property type="taxonomic scope" value="Bacteria"/>
</dbReference>
<dbReference type="PANTHER" id="PTHR30537">
    <property type="entry name" value="HTH-TYPE TRANSCRIPTIONAL REGULATOR"/>
    <property type="match status" value="1"/>
</dbReference>
<evidence type="ECO:0000313" key="7">
    <source>
        <dbReference type="Proteomes" id="UP000006201"/>
    </source>
</evidence>
<dbReference type="PANTHER" id="PTHR30537:SF72">
    <property type="entry name" value="LYSR FAMILY TRANSCRIPTIONAL REGULATOR"/>
    <property type="match status" value="1"/>
</dbReference>
<dbReference type="FunFam" id="3.40.190.290:FF:000001">
    <property type="entry name" value="Transcriptional regulator, LysR family"/>
    <property type="match status" value="1"/>
</dbReference>
<comment type="caution">
    <text evidence="6">The sequence shown here is derived from an EMBL/GenBank/DDBJ whole genome shotgun (WGS) entry which is preliminary data.</text>
</comment>
<dbReference type="SUPFAM" id="SSF46785">
    <property type="entry name" value="Winged helix' DNA-binding domain"/>
    <property type="match status" value="1"/>
</dbReference>
<dbReference type="Pfam" id="PF00126">
    <property type="entry name" value="HTH_1"/>
    <property type="match status" value="1"/>
</dbReference>
<dbReference type="AlphaFoldDB" id="A4C723"/>
<evidence type="ECO:0000313" key="6">
    <source>
        <dbReference type="EMBL" id="EAR29777.1"/>
    </source>
</evidence>
<sequence>MDRIEQLKIFIQVVDSGNFTKAALVLNKPRSTVSTVIQELENKLGTSLFHRTTRSMSPTDDGLQYFELARSLVDQFDAAETLFLNNPVKVKGRIRVDIPSRIARRIVIPALPDFLIQYPDLEIEFGASDKYTDLVSDGVDCVLRVGPLTDSELICKKLGDLSLCNCASPNYLVLNGTPIELADLQKHKVVNYCSSVAASSAGWEYCVDGEIRKIIMGSNIAVYNAEAYIAAALAGLGIIQVPRFDVVDLIESGALIEVMSDYRPLPLQLSLLYPSRKNLTPRVKIFQDWLCQLVSQKCLNSDEL</sequence>
<keyword evidence="4" id="KW-0804">Transcription</keyword>
<keyword evidence="3" id="KW-0238">DNA-binding</keyword>
<feature type="domain" description="HTH lysR-type" evidence="5">
    <location>
        <begin position="1"/>
        <end position="59"/>
    </location>
</feature>
<dbReference type="SUPFAM" id="SSF53850">
    <property type="entry name" value="Periplasmic binding protein-like II"/>
    <property type="match status" value="1"/>
</dbReference>
<dbReference type="InterPro" id="IPR036388">
    <property type="entry name" value="WH-like_DNA-bd_sf"/>
</dbReference>
<dbReference type="InterPro" id="IPR000847">
    <property type="entry name" value="LysR_HTH_N"/>
</dbReference>